<accession>A0A4Y2N0S1</accession>
<keyword evidence="2" id="KW-0812">Transmembrane</keyword>
<keyword evidence="4" id="KW-1185">Reference proteome</keyword>
<dbReference type="Proteomes" id="UP000499080">
    <property type="component" value="Unassembled WGS sequence"/>
</dbReference>
<gene>
    <name evidence="3" type="ORF">AVEN_35162_1</name>
</gene>
<proteinExistence type="predicted"/>
<dbReference type="AlphaFoldDB" id="A0A4Y2N0S1"/>
<feature type="transmembrane region" description="Helical" evidence="2">
    <location>
        <begin position="79"/>
        <end position="96"/>
    </location>
</feature>
<comment type="caution">
    <text evidence="3">The sequence shown here is derived from an EMBL/GenBank/DDBJ whole genome shotgun (WGS) entry which is preliminary data.</text>
</comment>
<protein>
    <submittedName>
        <fullName evidence="3">Uncharacterized protein</fullName>
    </submittedName>
</protein>
<evidence type="ECO:0000256" key="2">
    <source>
        <dbReference type="SAM" id="Phobius"/>
    </source>
</evidence>
<keyword evidence="2" id="KW-1133">Transmembrane helix</keyword>
<feature type="region of interest" description="Disordered" evidence="1">
    <location>
        <begin position="10"/>
        <end position="61"/>
    </location>
</feature>
<dbReference type="EMBL" id="BGPR01008257">
    <property type="protein sequence ID" value="GBN32573.1"/>
    <property type="molecule type" value="Genomic_DNA"/>
</dbReference>
<evidence type="ECO:0000256" key="1">
    <source>
        <dbReference type="SAM" id="MobiDB-lite"/>
    </source>
</evidence>
<organism evidence="3 4">
    <name type="scientific">Araneus ventricosus</name>
    <name type="common">Orbweaver spider</name>
    <name type="synonym">Epeira ventricosa</name>
    <dbReference type="NCBI Taxonomy" id="182803"/>
    <lineage>
        <taxon>Eukaryota</taxon>
        <taxon>Metazoa</taxon>
        <taxon>Ecdysozoa</taxon>
        <taxon>Arthropoda</taxon>
        <taxon>Chelicerata</taxon>
        <taxon>Arachnida</taxon>
        <taxon>Araneae</taxon>
        <taxon>Araneomorphae</taxon>
        <taxon>Entelegynae</taxon>
        <taxon>Araneoidea</taxon>
        <taxon>Araneidae</taxon>
        <taxon>Araneus</taxon>
    </lineage>
</organism>
<keyword evidence="2" id="KW-0472">Membrane</keyword>
<evidence type="ECO:0000313" key="4">
    <source>
        <dbReference type="Proteomes" id="UP000499080"/>
    </source>
</evidence>
<sequence>MESLRKLLAEFETDEDSDFDNEDNRPEDVLEENFSDHENESFSERDKESEENGESGNKEVNIRNGFHQKKVYREGKQNLGRIFILVIILCCALPGTKRTAKDVTSPAKSWELFIDDNMIVQLMVE</sequence>
<name>A0A4Y2N0S1_ARAVE</name>
<feature type="compositionally biased region" description="Acidic residues" evidence="1">
    <location>
        <begin position="11"/>
        <end position="21"/>
    </location>
</feature>
<evidence type="ECO:0000313" key="3">
    <source>
        <dbReference type="EMBL" id="GBN32573.1"/>
    </source>
</evidence>
<feature type="compositionally biased region" description="Basic and acidic residues" evidence="1">
    <location>
        <begin position="22"/>
        <end position="61"/>
    </location>
</feature>
<reference evidence="3 4" key="1">
    <citation type="journal article" date="2019" name="Sci. Rep.">
        <title>Orb-weaving spider Araneus ventricosus genome elucidates the spidroin gene catalogue.</title>
        <authorList>
            <person name="Kono N."/>
            <person name="Nakamura H."/>
            <person name="Ohtoshi R."/>
            <person name="Moran D.A.P."/>
            <person name="Shinohara A."/>
            <person name="Yoshida Y."/>
            <person name="Fujiwara M."/>
            <person name="Mori M."/>
            <person name="Tomita M."/>
            <person name="Arakawa K."/>
        </authorList>
    </citation>
    <scope>NUCLEOTIDE SEQUENCE [LARGE SCALE GENOMIC DNA]</scope>
</reference>